<evidence type="ECO:0000256" key="3">
    <source>
        <dbReference type="ARBA" id="ARBA00013151"/>
    </source>
</evidence>
<dbReference type="GO" id="GO:0005975">
    <property type="term" value="P:carbohydrate metabolic process"/>
    <property type="evidence" value="ECO:0007669"/>
    <property type="project" value="InterPro"/>
</dbReference>
<gene>
    <name evidence="8" type="ORF">PSACC_03012</name>
</gene>
<dbReference type="SUPFAM" id="SSF51569">
    <property type="entry name" value="Aldolase"/>
    <property type="match status" value="1"/>
</dbReference>
<comment type="catalytic activity">
    <reaction evidence="7">
        <text>D-sedoheptulose 7-phosphate + D-glyceraldehyde 3-phosphate = D-erythrose 4-phosphate + beta-D-fructose 6-phosphate</text>
        <dbReference type="Rhea" id="RHEA:17053"/>
        <dbReference type="ChEBI" id="CHEBI:16897"/>
        <dbReference type="ChEBI" id="CHEBI:57483"/>
        <dbReference type="ChEBI" id="CHEBI:57634"/>
        <dbReference type="ChEBI" id="CHEBI:59776"/>
        <dbReference type="EC" id="2.2.1.2"/>
    </reaction>
</comment>
<dbReference type="PROSITE" id="PS01054">
    <property type="entry name" value="TRANSALDOLASE_1"/>
    <property type="match status" value="1"/>
</dbReference>
<evidence type="ECO:0000256" key="7">
    <source>
        <dbReference type="RuleBase" id="RU000501"/>
    </source>
</evidence>
<dbReference type="PROSITE" id="PS00958">
    <property type="entry name" value="TRANSALDOLASE_2"/>
    <property type="match status" value="1"/>
</dbReference>
<dbReference type="Proteomes" id="UP000240830">
    <property type="component" value="Unassembled WGS sequence"/>
</dbReference>
<organism evidence="8 9">
    <name type="scientific">Paramicrosporidium saccamoebae</name>
    <dbReference type="NCBI Taxonomy" id="1246581"/>
    <lineage>
        <taxon>Eukaryota</taxon>
        <taxon>Fungi</taxon>
        <taxon>Fungi incertae sedis</taxon>
        <taxon>Cryptomycota</taxon>
        <taxon>Cryptomycota incertae sedis</taxon>
        <taxon>Paramicrosporidium</taxon>
    </lineage>
</organism>
<evidence type="ECO:0000313" key="8">
    <source>
        <dbReference type="EMBL" id="PJF17168.1"/>
    </source>
</evidence>
<dbReference type="PANTHER" id="PTHR10683">
    <property type="entry name" value="TRANSALDOLASE"/>
    <property type="match status" value="1"/>
</dbReference>
<name>A0A2H9THD6_9FUNG</name>
<evidence type="ECO:0000256" key="5">
    <source>
        <dbReference type="ARBA" id="ARBA00023126"/>
    </source>
</evidence>
<dbReference type="STRING" id="1246581.A0A2H9THD6"/>
<keyword evidence="6" id="KW-0704">Schiff base</keyword>
<dbReference type="EMBL" id="MTSL01000187">
    <property type="protein sequence ID" value="PJF17168.1"/>
    <property type="molecule type" value="Genomic_DNA"/>
</dbReference>
<dbReference type="AlphaFoldDB" id="A0A2H9THD6"/>
<evidence type="ECO:0000256" key="4">
    <source>
        <dbReference type="ARBA" id="ARBA00022679"/>
    </source>
</evidence>
<accession>A0A2H9THD6</accession>
<dbReference type="GO" id="GO:0005737">
    <property type="term" value="C:cytoplasm"/>
    <property type="evidence" value="ECO:0007669"/>
    <property type="project" value="InterPro"/>
</dbReference>
<dbReference type="GO" id="GO:0004801">
    <property type="term" value="F:transaldolase activity"/>
    <property type="evidence" value="ECO:0007669"/>
    <property type="project" value="UniProtKB-EC"/>
</dbReference>
<dbReference type="InterPro" id="IPR001585">
    <property type="entry name" value="TAL/FSA"/>
</dbReference>
<dbReference type="InterPro" id="IPR018225">
    <property type="entry name" value="Transaldolase_AS"/>
</dbReference>
<evidence type="ECO:0000256" key="6">
    <source>
        <dbReference type="ARBA" id="ARBA00023270"/>
    </source>
</evidence>
<dbReference type="CDD" id="cd00957">
    <property type="entry name" value="Transaldolase_TalAB"/>
    <property type="match status" value="1"/>
</dbReference>
<evidence type="ECO:0000256" key="1">
    <source>
        <dbReference type="ARBA" id="ARBA00004857"/>
    </source>
</evidence>
<dbReference type="InterPro" id="IPR004730">
    <property type="entry name" value="Transaldolase_1"/>
</dbReference>
<keyword evidence="4 7" id="KW-0808">Transferase</keyword>
<proteinExistence type="inferred from homology"/>
<evidence type="ECO:0000313" key="9">
    <source>
        <dbReference type="Proteomes" id="UP000240830"/>
    </source>
</evidence>
<dbReference type="InterPro" id="IPR013785">
    <property type="entry name" value="Aldolase_TIM"/>
</dbReference>
<keyword evidence="9" id="KW-1185">Reference proteome</keyword>
<dbReference type="EC" id="2.2.1.2" evidence="3 7"/>
<protein>
    <recommendedName>
        <fullName evidence="3 7">Transaldolase</fullName>
        <ecNumber evidence="3 7">2.2.1.2</ecNumber>
    </recommendedName>
</protein>
<dbReference type="Pfam" id="PF00923">
    <property type="entry name" value="TAL_FSA"/>
    <property type="match status" value="1"/>
</dbReference>
<dbReference type="OrthoDB" id="2015515at2759"/>
<dbReference type="NCBIfam" id="TIGR00874">
    <property type="entry name" value="talAB"/>
    <property type="match status" value="1"/>
</dbReference>
<dbReference type="Gene3D" id="3.20.20.70">
    <property type="entry name" value="Aldolase class I"/>
    <property type="match status" value="1"/>
</dbReference>
<sequence length="316" mass="34457">MNSLEGLKTLTTVVADSGDFETARKYKPQDATTNPSLILSAAKLPAYSSLIDKAIEYAKQQSTSSKSAEALDRLLVNFGTEYLKIIPGRVSTEVDARLSYDTEGTVAKARKLISMYEENGIDRARILIKIAATWEGIQAVRILEEEGIHCNVTLLFSLVQAAAAAAAGATLISPFVGRITDWYNRRGDEFSVDPGVSSVKRIYAYLQKHNYRTVVMGASFRSTGQILQLAGIDLLTISPALLEQLEGMDTSVTRTINVGVEEETIKDVIHVSQATFQSELAKDPMATDLLADGIKRFDHDAQSLEALLEGKLSHKG</sequence>
<evidence type="ECO:0000256" key="2">
    <source>
        <dbReference type="ARBA" id="ARBA00008012"/>
    </source>
</evidence>
<dbReference type="UniPathway" id="UPA00115">
    <property type="reaction ID" value="UER00414"/>
</dbReference>
<dbReference type="PANTHER" id="PTHR10683:SF18">
    <property type="entry name" value="TRANSALDOLASE"/>
    <property type="match status" value="1"/>
</dbReference>
<dbReference type="GO" id="GO:0009052">
    <property type="term" value="P:pentose-phosphate shunt, non-oxidative branch"/>
    <property type="evidence" value="ECO:0007669"/>
    <property type="project" value="TreeGrafter"/>
</dbReference>
<comment type="function">
    <text evidence="7">Catalyzes the rate-limiting step of the non-oxidative phase in the pentose phosphate pathway. Catalyzes the reversible conversion of sedheptulose-7-phosphate and D-glyceraldehyde 3-phosphate into erythrose-4-phosphate and beta-D-fructose 6-phosphate.</text>
</comment>
<keyword evidence="5 7" id="KW-0570">Pentose shunt</keyword>
<reference evidence="8 9" key="1">
    <citation type="submission" date="2016-10" db="EMBL/GenBank/DDBJ databases">
        <title>The genome of Paramicrosporidium saccamoebae is the missing link in understanding Cryptomycota and Microsporidia evolution.</title>
        <authorList>
            <person name="Quandt C.A."/>
            <person name="Beaudet D."/>
            <person name="Corsaro D."/>
            <person name="Michel R."/>
            <person name="Corradi N."/>
            <person name="James T."/>
        </authorList>
    </citation>
    <scope>NUCLEOTIDE SEQUENCE [LARGE SCALE GENOMIC DNA]</scope>
    <source>
        <strain evidence="8 9">KSL3</strain>
    </source>
</reference>
<comment type="caution">
    <text evidence="8">The sequence shown here is derived from an EMBL/GenBank/DDBJ whole genome shotgun (WGS) entry which is preliminary data.</text>
</comment>
<comment type="similarity">
    <text evidence="2">Belongs to the transaldolase family. Type 1 subfamily.</text>
</comment>
<comment type="pathway">
    <text evidence="1 7">Carbohydrate degradation; pentose phosphate pathway; D-glyceraldehyde 3-phosphate and beta-D-fructose 6-phosphate from D-ribose 5-phosphate and D-xylulose 5-phosphate (non-oxidative stage): step 2/3.</text>
</comment>